<keyword evidence="1" id="KW-0596">Phosphopantetheine</keyword>
<dbReference type="AlphaFoldDB" id="A0A412PQB8"/>
<sequence length="796" mass="91819">MKQNFLTTVYEHSRTNPSKIALIDSDSVLSYAELISDVEKKISDLSKYEFYNKIVALQFPRGIEFVVTVLALTKMGITFIPQDITQPEERLNMMLEISHANYVIKYIDNIYSVQELNSKENTTNAWAIYFTSGSTGLPKAVEIPKENVENTVIWEKELFNLSEKDNMALFTAYSFAISYIELFSGLYAQCTLHILDEKIRHDFNLLENYLNANQITFMNTTASIGEYIIRKMKLNHLRVLTLSGQRFPNVNLDSITYKAYNVYGNTECGAATAIEITKKTKIITIGKPVRNMGAVILNESNEVQNNGVIGELFLFGPQVAFGYYLDFEATRKTFITVDINGKSVYGYKSGDFARILDDGSIQYFGRKDRQFKINGVRIDLSEIENTLKDILPDIQQSYICVRNNKIFCWIVQESPMDEEEVIREIGRVLPEIMVPNRIIKVSHLPLNGNGKTDELKLFESLNQLLLVEDKRVLSKKEAEMEKYLKKSWSEILGISEENISFQSDFKKMGATSLQIMELGIKILHDLDKMVNFIEIYKNSKLCNLANLLLRDDFKPIYTFVERDSMMGSATPLFVIHSGNTGSDVYRPLFENIINPKFPIYIIEPYNLLRQGDRINGIENIAEFYINLIKNFSCERGCKKIKLMGWSYGGVVASEMCYQLANYDLKVDELIILDAPFYLESEDYDLAIQREKNGYYRQYFENTHIFEGMNKLNVTTEHLIQNNHEVFNDLFNYVPKKIINTEVTFVRSVVEQRPLSNQQIRTLFDSAAIVDVESRHDYLFVERKTREIIRNILHIKG</sequence>
<protein>
    <submittedName>
        <fullName evidence="6">Non-ribosomal peptide synthetase NpsB</fullName>
    </submittedName>
</protein>
<feature type="domain" description="AMP-dependent synthetase/ligase" evidence="3">
    <location>
        <begin position="122"/>
        <end position="324"/>
    </location>
</feature>
<dbReference type="Pfam" id="PF00501">
    <property type="entry name" value="AMP-binding"/>
    <property type="match status" value="2"/>
</dbReference>
<feature type="domain" description="Carrier" evidence="4">
    <location>
        <begin position="483"/>
        <end position="547"/>
    </location>
</feature>
<proteinExistence type="predicted"/>
<dbReference type="Gene3D" id="1.10.1200.10">
    <property type="entry name" value="ACP-like"/>
    <property type="match status" value="1"/>
</dbReference>
<name>A0A412PQB8_STRAP</name>
<dbReference type="InterPro" id="IPR000873">
    <property type="entry name" value="AMP-dep_synth/lig_dom"/>
</dbReference>
<dbReference type="PANTHER" id="PTHR44845:SF6">
    <property type="entry name" value="BETA-ALANINE-ACTIVATING ENZYME"/>
    <property type="match status" value="1"/>
</dbReference>
<dbReference type="Gene3D" id="3.30.300.30">
    <property type="match status" value="1"/>
</dbReference>
<dbReference type="SUPFAM" id="SSF53474">
    <property type="entry name" value="alpha/beta-Hydrolases"/>
    <property type="match status" value="1"/>
</dbReference>
<dbReference type="EMBL" id="QRWZ01000001">
    <property type="protein sequence ID" value="RGT62639.1"/>
    <property type="molecule type" value="Genomic_DNA"/>
</dbReference>
<evidence type="ECO:0000256" key="1">
    <source>
        <dbReference type="ARBA" id="ARBA00022450"/>
    </source>
</evidence>
<keyword evidence="2" id="KW-0597">Phosphoprotein</keyword>
<dbReference type="Proteomes" id="UP000284046">
    <property type="component" value="Unassembled WGS sequence"/>
</dbReference>
<evidence type="ECO:0000313" key="6">
    <source>
        <dbReference type="EMBL" id="RGT62639.1"/>
    </source>
</evidence>
<dbReference type="RefSeq" id="WP_118138800.1">
    <property type="nucleotide sequence ID" value="NZ_JAQCVW010000001.1"/>
</dbReference>
<evidence type="ECO:0000259" key="4">
    <source>
        <dbReference type="Pfam" id="PF00550"/>
    </source>
</evidence>
<dbReference type="PANTHER" id="PTHR44845">
    <property type="entry name" value="CARRIER DOMAIN-CONTAINING PROTEIN"/>
    <property type="match status" value="1"/>
</dbReference>
<dbReference type="SUPFAM" id="SSF56801">
    <property type="entry name" value="Acetyl-CoA synthetase-like"/>
    <property type="match status" value="1"/>
</dbReference>
<evidence type="ECO:0000259" key="3">
    <source>
        <dbReference type="Pfam" id="PF00501"/>
    </source>
</evidence>
<evidence type="ECO:0000259" key="5">
    <source>
        <dbReference type="Pfam" id="PF00975"/>
    </source>
</evidence>
<dbReference type="PROSITE" id="PS00455">
    <property type="entry name" value="AMP_BINDING"/>
    <property type="match status" value="1"/>
</dbReference>
<dbReference type="InterPro" id="IPR042099">
    <property type="entry name" value="ANL_N_sf"/>
</dbReference>
<gene>
    <name evidence="6" type="ORF">DWX18_00565</name>
</gene>
<dbReference type="InterPro" id="IPR009081">
    <property type="entry name" value="PP-bd_ACP"/>
</dbReference>
<dbReference type="Gene3D" id="3.40.50.1820">
    <property type="entry name" value="alpha/beta hydrolase"/>
    <property type="match status" value="1"/>
</dbReference>
<dbReference type="Pfam" id="PF00975">
    <property type="entry name" value="Thioesterase"/>
    <property type="match status" value="1"/>
</dbReference>
<evidence type="ECO:0000256" key="2">
    <source>
        <dbReference type="ARBA" id="ARBA00022553"/>
    </source>
</evidence>
<feature type="domain" description="Thioesterase" evidence="5">
    <location>
        <begin position="571"/>
        <end position="704"/>
    </location>
</feature>
<evidence type="ECO:0000313" key="7">
    <source>
        <dbReference type="Proteomes" id="UP000284046"/>
    </source>
</evidence>
<dbReference type="InterPro" id="IPR020845">
    <property type="entry name" value="AMP-binding_CS"/>
</dbReference>
<dbReference type="Gene3D" id="3.40.50.12780">
    <property type="entry name" value="N-terminal domain of ligase-like"/>
    <property type="match status" value="1"/>
</dbReference>
<dbReference type="InterPro" id="IPR001031">
    <property type="entry name" value="Thioesterase"/>
</dbReference>
<accession>A0A412PQB8</accession>
<dbReference type="InterPro" id="IPR045851">
    <property type="entry name" value="AMP-bd_C_sf"/>
</dbReference>
<dbReference type="InterPro" id="IPR029058">
    <property type="entry name" value="AB_hydrolase_fold"/>
</dbReference>
<dbReference type="Pfam" id="PF00550">
    <property type="entry name" value="PP-binding"/>
    <property type="match status" value="1"/>
</dbReference>
<dbReference type="InterPro" id="IPR036736">
    <property type="entry name" value="ACP-like_sf"/>
</dbReference>
<dbReference type="SUPFAM" id="SSF47336">
    <property type="entry name" value="ACP-like"/>
    <property type="match status" value="1"/>
</dbReference>
<organism evidence="6 7">
    <name type="scientific">Streptococcus anginosus</name>
    <dbReference type="NCBI Taxonomy" id="1328"/>
    <lineage>
        <taxon>Bacteria</taxon>
        <taxon>Bacillati</taxon>
        <taxon>Bacillota</taxon>
        <taxon>Bacilli</taxon>
        <taxon>Lactobacillales</taxon>
        <taxon>Streptococcaceae</taxon>
        <taxon>Streptococcus</taxon>
        <taxon>Streptococcus anginosus group</taxon>
    </lineage>
</organism>
<reference evidence="6 7" key="1">
    <citation type="submission" date="2018-08" db="EMBL/GenBank/DDBJ databases">
        <title>A genome reference for cultivated species of the human gut microbiota.</title>
        <authorList>
            <person name="Zou Y."/>
            <person name="Xue W."/>
            <person name="Luo G."/>
        </authorList>
    </citation>
    <scope>NUCLEOTIDE SEQUENCE [LARGE SCALE GENOMIC DNA]</scope>
    <source>
        <strain evidence="6 7">AF18-38</strain>
    </source>
</reference>
<comment type="caution">
    <text evidence="6">The sequence shown here is derived from an EMBL/GenBank/DDBJ whole genome shotgun (WGS) entry which is preliminary data.</text>
</comment>
<feature type="domain" description="AMP-dependent synthetase/ligase" evidence="3">
    <location>
        <begin position="11"/>
        <end position="119"/>
    </location>
</feature>